<protein>
    <recommendedName>
        <fullName evidence="3">Adhesin domain-containing protein</fullName>
    </recommendedName>
</protein>
<name>A0AAE3M4D4_9BACT</name>
<dbReference type="Proteomes" id="UP001209229">
    <property type="component" value="Unassembled WGS sequence"/>
</dbReference>
<keyword evidence="2" id="KW-1185">Reference proteome</keyword>
<dbReference type="RefSeq" id="WP_301190484.1">
    <property type="nucleotide sequence ID" value="NZ_JAPDPJ010000021.1"/>
</dbReference>
<organism evidence="1 2">
    <name type="scientific">Plebeiibacterium sediminum</name>
    <dbReference type="NCBI Taxonomy" id="2992112"/>
    <lineage>
        <taxon>Bacteria</taxon>
        <taxon>Pseudomonadati</taxon>
        <taxon>Bacteroidota</taxon>
        <taxon>Bacteroidia</taxon>
        <taxon>Marinilabiliales</taxon>
        <taxon>Marinilabiliaceae</taxon>
        <taxon>Plebeiibacterium</taxon>
    </lineage>
</organism>
<dbReference type="EMBL" id="JAPDPJ010000021">
    <property type="protein sequence ID" value="MCW3786919.1"/>
    <property type="molecule type" value="Genomic_DNA"/>
</dbReference>
<accession>A0AAE3M4D4</accession>
<gene>
    <name evidence="1" type="ORF">OM075_10600</name>
</gene>
<evidence type="ECO:0000313" key="1">
    <source>
        <dbReference type="EMBL" id="MCW3786919.1"/>
    </source>
</evidence>
<proteinExistence type="predicted"/>
<dbReference type="AlphaFoldDB" id="A0AAE3M4D4"/>
<sequence length="352" mass="39619">MNNFKIGIVISLITLLSNYSFSQTKITTDFKDYSLDIFETTDINNLDIRGNHAQINILNWDKDSISVETSLEILSDKPNLSKEMLDEIRIKVVTYSKTLQVKTTFTEDFNRTIPYKIMYNIFCPKEISLQIKNSNGQVNIAEITGKTDAKLDYCQINIKNLSIDNDSISNNIELNYCNGTINKFGYGKIVINNSTIQIPSANLIDLTSNYSIIEINKIDKLKSISKIDNLKIGNSTQTELRSNSSTIQIAQIGTESLFECTNGNLTINNSSNDLKKLTINNNNTHTSVKLNELVSYTINGEISKGKLIHPYLNKIQLVKEIEKVSFNGVIGNNPQSDSKVIVFNTNQNVEFK</sequence>
<evidence type="ECO:0008006" key="3">
    <source>
        <dbReference type="Google" id="ProtNLM"/>
    </source>
</evidence>
<evidence type="ECO:0000313" key="2">
    <source>
        <dbReference type="Proteomes" id="UP001209229"/>
    </source>
</evidence>
<comment type="caution">
    <text evidence="1">The sequence shown here is derived from an EMBL/GenBank/DDBJ whole genome shotgun (WGS) entry which is preliminary data.</text>
</comment>
<reference evidence="1" key="1">
    <citation type="submission" date="2022-10" db="EMBL/GenBank/DDBJ databases">
        <authorList>
            <person name="Yu W.X."/>
        </authorList>
    </citation>
    <scope>NUCLEOTIDE SEQUENCE</scope>
    <source>
        <strain evidence="1">AAT</strain>
    </source>
</reference>